<dbReference type="InterPro" id="IPR023148">
    <property type="entry name" value="tRNA_m1G_MeTrfase_C_sf"/>
</dbReference>
<evidence type="ECO:0000256" key="1">
    <source>
        <dbReference type="ARBA" id="ARBA00002634"/>
    </source>
</evidence>
<dbReference type="Pfam" id="PF01746">
    <property type="entry name" value="tRNA_m1G_MT"/>
    <property type="match status" value="1"/>
</dbReference>
<dbReference type="SUPFAM" id="SSF75217">
    <property type="entry name" value="alpha/beta knot"/>
    <property type="match status" value="1"/>
</dbReference>
<keyword evidence="10 15" id="KW-0949">S-adenosyl-L-methionine</keyword>
<dbReference type="EMBL" id="CP097753">
    <property type="protein sequence ID" value="URJ28463.1"/>
    <property type="molecule type" value="Genomic_DNA"/>
</dbReference>
<feature type="binding site" evidence="15 16">
    <location>
        <position position="114"/>
    </location>
    <ligand>
        <name>S-adenosyl-L-methionine</name>
        <dbReference type="ChEBI" id="CHEBI:59789"/>
    </ligand>
</feature>
<keyword evidence="9 15" id="KW-0808">Transferase</keyword>
<comment type="catalytic activity">
    <reaction evidence="14 15 17">
        <text>guanosine(37) in tRNA + S-adenosyl-L-methionine = N(1)-methylguanosine(37) in tRNA + S-adenosyl-L-homocysteine + H(+)</text>
        <dbReference type="Rhea" id="RHEA:36899"/>
        <dbReference type="Rhea" id="RHEA-COMP:10145"/>
        <dbReference type="Rhea" id="RHEA-COMP:10147"/>
        <dbReference type="ChEBI" id="CHEBI:15378"/>
        <dbReference type="ChEBI" id="CHEBI:57856"/>
        <dbReference type="ChEBI" id="CHEBI:59789"/>
        <dbReference type="ChEBI" id="CHEBI:73542"/>
        <dbReference type="ChEBI" id="CHEBI:74269"/>
        <dbReference type="EC" id="2.1.1.228"/>
    </reaction>
</comment>
<dbReference type="Gene3D" id="1.10.1270.20">
    <property type="entry name" value="tRNA(m1g37)methyltransferase, domain 2"/>
    <property type="match status" value="1"/>
</dbReference>
<dbReference type="InterPro" id="IPR029026">
    <property type="entry name" value="tRNA_m1G_MTases_N"/>
</dbReference>
<dbReference type="RefSeq" id="WP_250248922.1">
    <property type="nucleotide sequence ID" value="NZ_CP097753.1"/>
</dbReference>
<comment type="subcellular location">
    <subcellularLocation>
        <location evidence="2 15 17">Cytoplasm</location>
    </subcellularLocation>
</comment>
<dbReference type="PIRSF" id="PIRSF000386">
    <property type="entry name" value="tRNA_mtase"/>
    <property type="match status" value="1"/>
</dbReference>
<evidence type="ECO:0000256" key="12">
    <source>
        <dbReference type="ARBA" id="ARBA00029736"/>
    </source>
</evidence>
<reference evidence="19" key="1">
    <citation type="submission" date="2022-05" db="EMBL/GenBank/DDBJ databases">
        <title>Impact of host demography and evolutionary history on endosymbiont molecular evolution: a test in carpenter ants (Genus Camponotus) and their Blochmannia endosymbionts.</title>
        <authorList>
            <person name="Manthey J.D."/>
            <person name="Giron J.C."/>
            <person name="Hruska J.P."/>
        </authorList>
    </citation>
    <scope>NUCLEOTIDE SEQUENCE</scope>
    <source>
        <strain evidence="19">C-039</strain>
    </source>
</reference>
<accession>A0A9Q8X173</accession>
<evidence type="ECO:0000256" key="8">
    <source>
        <dbReference type="ARBA" id="ARBA00022603"/>
    </source>
</evidence>
<feature type="domain" description="tRNA methyltransferase TRMD/TRM10-type" evidence="18">
    <location>
        <begin position="1"/>
        <end position="226"/>
    </location>
</feature>
<protein>
    <recommendedName>
        <fullName evidence="6 15">tRNA (guanine-N(1)-)-methyltransferase</fullName>
        <ecNumber evidence="5 15">2.1.1.228</ecNumber>
    </recommendedName>
    <alternativeName>
        <fullName evidence="12 15">M1G-methyltransferase</fullName>
    </alternativeName>
    <alternativeName>
        <fullName evidence="13 15">tRNA [GM37] methyltransferase</fullName>
    </alternativeName>
</protein>
<keyword evidence="7 15" id="KW-0963">Cytoplasm</keyword>
<dbReference type="AlphaFoldDB" id="A0A9Q8X173"/>
<dbReference type="Proteomes" id="UP001056209">
    <property type="component" value="Chromosome"/>
</dbReference>
<evidence type="ECO:0000256" key="7">
    <source>
        <dbReference type="ARBA" id="ARBA00022490"/>
    </source>
</evidence>
<dbReference type="GO" id="GO:0002939">
    <property type="term" value="P:tRNA N1-guanine methylation"/>
    <property type="evidence" value="ECO:0007669"/>
    <property type="project" value="TreeGrafter"/>
</dbReference>
<evidence type="ECO:0000256" key="13">
    <source>
        <dbReference type="ARBA" id="ARBA00033392"/>
    </source>
</evidence>
<evidence type="ECO:0000256" key="6">
    <source>
        <dbReference type="ARBA" id="ARBA00014679"/>
    </source>
</evidence>
<dbReference type="InterPro" id="IPR016009">
    <property type="entry name" value="tRNA_MeTrfase_TRMD/TRM10"/>
</dbReference>
<dbReference type="GO" id="GO:0052906">
    <property type="term" value="F:tRNA (guanine(37)-N1)-methyltransferase activity"/>
    <property type="evidence" value="ECO:0007669"/>
    <property type="project" value="UniProtKB-UniRule"/>
</dbReference>
<evidence type="ECO:0000256" key="16">
    <source>
        <dbReference type="PIRSR" id="PIRSR000386-1"/>
    </source>
</evidence>
<evidence type="ECO:0000256" key="11">
    <source>
        <dbReference type="ARBA" id="ARBA00022694"/>
    </source>
</evidence>
<dbReference type="PANTHER" id="PTHR46417:SF1">
    <property type="entry name" value="TRNA (GUANINE-N(1)-)-METHYLTRANSFERASE"/>
    <property type="match status" value="1"/>
</dbReference>
<comment type="subunit">
    <text evidence="4 15 17">Homodimer.</text>
</comment>
<dbReference type="NCBIfam" id="NF000648">
    <property type="entry name" value="PRK00026.1"/>
    <property type="match status" value="1"/>
</dbReference>
<gene>
    <name evidence="15 19" type="primary">trmD</name>
    <name evidence="19" type="ORF">M9393_02355</name>
</gene>
<dbReference type="NCBIfam" id="TIGR00088">
    <property type="entry name" value="trmD"/>
    <property type="match status" value="1"/>
</dbReference>
<evidence type="ECO:0000256" key="14">
    <source>
        <dbReference type="ARBA" id="ARBA00047783"/>
    </source>
</evidence>
<evidence type="ECO:0000256" key="10">
    <source>
        <dbReference type="ARBA" id="ARBA00022691"/>
    </source>
</evidence>
<proteinExistence type="inferred from homology"/>
<organism evidence="19 20">
    <name type="scientific">Candidatus Blochmannia vicinus</name>
    <name type="common">nom. nud.</name>
    <dbReference type="NCBI Taxonomy" id="251540"/>
    <lineage>
        <taxon>Bacteria</taxon>
        <taxon>Pseudomonadati</taxon>
        <taxon>Pseudomonadota</taxon>
        <taxon>Gammaproteobacteria</taxon>
        <taxon>Enterobacterales</taxon>
        <taxon>Enterobacteriaceae</taxon>
        <taxon>ant endosymbionts</taxon>
        <taxon>Candidatus Blochmanniella</taxon>
    </lineage>
</organism>
<dbReference type="HAMAP" id="MF_00605">
    <property type="entry name" value="TrmD"/>
    <property type="match status" value="1"/>
</dbReference>
<evidence type="ECO:0000256" key="4">
    <source>
        <dbReference type="ARBA" id="ARBA00011738"/>
    </source>
</evidence>
<dbReference type="EC" id="2.1.1.228" evidence="5 15"/>
<dbReference type="FunFam" id="3.40.1280.10:FF:000001">
    <property type="entry name" value="tRNA (guanine-N(1)-)-methyltransferase"/>
    <property type="match status" value="1"/>
</dbReference>
<evidence type="ECO:0000259" key="18">
    <source>
        <dbReference type="Pfam" id="PF01746"/>
    </source>
</evidence>
<evidence type="ECO:0000256" key="17">
    <source>
        <dbReference type="RuleBase" id="RU003464"/>
    </source>
</evidence>
<dbReference type="Gene3D" id="3.40.1280.10">
    <property type="match status" value="1"/>
</dbReference>
<evidence type="ECO:0000256" key="3">
    <source>
        <dbReference type="ARBA" id="ARBA00007630"/>
    </source>
</evidence>
<sequence>MWLGVITLFPEMFRPIIHHGIIGRSIRNGIISIKLWNPRAFTNNLHCSVDDRPYGGGPGMLMMIEPLKNAINHAKNELGNNIKVIYLSPQGKRLNQKYVCKFVSNYQKLILVCGRYQGIDERLIQTEIDEEWSIGDYILSGGELAAMVLIDTMSRVIPGVLGNQNSKESDSFSKGKLDCPHYTRPKIFAGMKVPSVLLSGNHSNIARWRQKQALGRTWIKRPDLLDDIQLTDEEKELLVEFKNEHILSLKEKELGK</sequence>
<dbReference type="GO" id="GO:0005829">
    <property type="term" value="C:cytosol"/>
    <property type="evidence" value="ECO:0007669"/>
    <property type="project" value="TreeGrafter"/>
</dbReference>
<dbReference type="InterPro" id="IPR002649">
    <property type="entry name" value="tRNA_m1G_MeTrfase_TrmD"/>
</dbReference>
<evidence type="ECO:0000256" key="9">
    <source>
        <dbReference type="ARBA" id="ARBA00022679"/>
    </source>
</evidence>
<keyword evidence="11 15" id="KW-0819">tRNA processing</keyword>
<evidence type="ECO:0000256" key="15">
    <source>
        <dbReference type="HAMAP-Rule" id="MF_00605"/>
    </source>
</evidence>
<comment type="function">
    <text evidence="1 15 17">Specifically methylates guanosine-37 in various tRNAs.</text>
</comment>
<evidence type="ECO:0000256" key="5">
    <source>
        <dbReference type="ARBA" id="ARBA00012807"/>
    </source>
</evidence>
<evidence type="ECO:0000256" key="2">
    <source>
        <dbReference type="ARBA" id="ARBA00004496"/>
    </source>
</evidence>
<evidence type="ECO:0000313" key="20">
    <source>
        <dbReference type="Proteomes" id="UP001056209"/>
    </source>
</evidence>
<name>A0A9Q8X173_9ENTR</name>
<feature type="binding site" evidence="15 16">
    <location>
        <begin position="134"/>
        <end position="139"/>
    </location>
    <ligand>
        <name>S-adenosyl-L-methionine</name>
        <dbReference type="ChEBI" id="CHEBI:59789"/>
    </ligand>
</feature>
<dbReference type="CDD" id="cd18080">
    <property type="entry name" value="TrmD-like"/>
    <property type="match status" value="1"/>
</dbReference>
<keyword evidence="8 15" id="KW-0489">Methyltransferase</keyword>
<dbReference type="FunFam" id="1.10.1270.20:FF:000001">
    <property type="entry name" value="tRNA (guanine-N(1)-)-methyltransferase"/>
    <property type="match status" value="1"/>
</dbReference>
<dbReference type="PANTHER" id="PTHR46417">
    <property type="entry name" value="TRNA (GUANINE-N(1)-)-METHYLTRANSFERASE"/>
    <property type="match status" value="1"/>
</dbReference>
<evidence type="ECO:0000313" key="19">
    <source>
        <dbReference type="EMBL" id="URJ28463.1"/>
    </source>
</evidence>
<dbReference type="InterPro" id="IPR029028">
    <property type="entry name" value="Alpha/beta_knot_MTases"/>
</dbReference>
<comment type="similarity">
    <text evidence="3 15 17">Belongs to the RNA methyltransferase TrmD family.</text>
</comment>